<dbReference type="KEGG" id="rfr:Rfer_4294"/>
<evidence type="ECO:0000313" key="1">
    <source>
        <dbReference type="EMBL" id="ABD71980.1"/>
    </source>
</evidence>
<dbReference type="eggNOG" id="COG3464">
    <property type="taxonomic scope" value="Bacteria"/>
</dbReference>
<dbReference type="EMBL" id="CP000268">
    <property type="protein sequence ID" value="ABD71980.1"/>
    <property type="molecule type" value="Genomic_DNA"/>
</dbReference>
<dbReference type="InterPro" id="IPR010751">
    <property type="entry name" value="TrfA"/>
</dbReference>
<dbReference type="OrthoDB" id="8481003at2"/>
<reference evidence="2" key="1">
    <citation type="submission" date="2006-02" db="EMBL/GenBank/DDBJ databases">
        <title>Complete sequence of plasmid 1 of Rhodoferax ferrireducens DSM 15236.</title>
        <authorList>
            <person name="Copeland A."/>
            <person name="Lucas S."/>
            <person name="Lapidus A."/>
            <person name="Barry K."/>
            <person name="Detter J.C."/>
            <person name="Glavina del Rio T."/>
            <person name="Hammon N."/>
            <person name="Israni S."/>
            <person name="Pitluck S."/>
            <person name="Brettin T."/>
            <person name="Bruce D."/>
            <person name="Han C."/>
            <person name="Tapia R."/>
            <person name="Gilna P."/>
            <person name="Kiss H."/>
            <person name="Schmutz J."/>
            <person name="Larimer F."/>
            <person name="Land M."/>
            <person name="Kyrpides N."/>
            <person name="Ivanova N."/>
            <person name="Richardson P."/>
        </authorList>
    </citation>
    <scope>NUCLEOTIDE SEQUENCE [LARGE SCALE GENOMIC DNA]</scope>
    <source>
        <strain evidence="2">ATCC BAA-621 / DSM 15236 / T118</strain>
        <plasmid evidence="2">Plasmid pDSM15236</plasmid>
    </source>
</reference>
<dbReference type="AlphaFoldDB" id="Q21QG5"/>
<evidence type="ECO:0000313" key="2">
    <source>
        <dbReference type="Proteomes" id="UP000008332"/>
    </source>
</evidence>
<dbReference type="RefSeq" id="WP_011458759.1">
    <property type="nucleotide sequence ID" value="NC_007901.1"/>
</dbReference>
<accession>Q21QG5</accession>
<protein>
    <submittedName>
        <fullName evidence="1">Uncharacterized protein</fullName>
    </submittedName>
</protein>
<proteinExistence type="predicted"/>
<geneLocation type="plasmid" evidence="2">
    <name>pDSM15236</name>
</geneLocation>
<keyword evidence="2" id="KW-1185">Reference proteome</keyword>
<dbReference type="Proteomes" id="UP000008332">
    <property type="component" value="Plasmid unnamed1"/>
</dbReference>
<name>Q21QG5_ALBFT</name>
<dbReference type="HOGENOM" id="CLU_062408_0_0_4"/>
<keyword evidence="1" id="KW-0614">Plasmid</keyword>
<organism evidence="1 2">
    <name type="scientific">Albidiferax ferrireducens (strain ATCC BAA-621 / DSM 15236 / T118)</name>
    <name type="common">Rhodoferax ferrireducens</name>
    <dbReference type="NCBI Taxonomy" id="338969"/>
    <lineage>
        <taxon>Bacteria</taxon>
        <taxon>Pseudomonadati</taxon>
        <taxon>Pseudomonadota</taxon>
        <taxon>Betaproteobacteria</taxon>
        <taxon>Burkholderiales</taxon>
        <taxon>Comamonadaceae</taxon>
        <taxon>Rhodoferax</taxon>
    </lineage>
</organism>
<sequence>MKNISALLSDAFAIDVDVVPQPLTTESALSLPPVSKARQGKVSSAEFARMKAKEAQERLISNSEQIVLDLALPDWNDLFRGVPNGFLRSGLFTARSKSVREEIKGTRIASLSNFDVHYTGCELRQDDLSAWIALMTRARLQPIGDKIYFVAYSLVKDLGWSLNSASYARLKSCIERLKLTSLKIGSKDQKSAYVGSLVRDFAYDELDDKGNVSWMIRVEPGIAKLFVDENTTFLEWEERKRLGTRNSLAQWLHGYYSSHTIPIPISIGKLRELCESGQKSLPNFKIRTRQALELLVENGCLLRYSITNDLVYVTKSPRRLRSVGD</sequence>
<dbReference type="Pfam" id="PF07042">
    <property type="entry name" value="TrfA"/>
    <property type="match status" value="1"/>
</dbReference>
<gene>
    <name evidence="1" type="ordered locus">Rfer_4294</name>
</gene>